<organism evidence="1 2">
    <name type="scientific">Bacillus infantis</name>
    <dbReference type="NCBI Taxonomy" id="324767"/>
    <lineage>
        <taxon>Bacteria</taxon>
        <taxon>Bacillati</taxon>
        <taxon>Bacillota</taxon>
        <taxon>Bacilli</taxon>
        <taxon>Bacillales</taxon>
        <taxon>Bacillaceae</taxon>
        <taxon>Bacillus</taxon>
    </lineage>
</organism>
<name>A0A5D4RWV9_9BACI</name>
<evidence type="ECO:0000313" key="2">
    <source>
        <dbReference type="Proteomes" id="UP000323732"/>
    </source>
</evidence>
<dbReference type="EMBL" id="VTES01000015">
    <property type="protein sequence ID" value="TYS55807.1"/>
    <property type="molecule type" value="Genomic_DNA"/>
</dbReference>
<sequence length="70" mass="7600">MNPGNENCCIKVNSELVKAEFIGVFQYSHVLDPSPMIGGHQGGVVAYPLAVVKHNGKLKEVKLSEITFES</sequence>
<dbReference type="AlphaFoldDB" id="A0A5D4RWV9"/>
<gene>
    <name evidence="1" type="ORF">FZD47_25460</name>
</gene>
<evidence type="ECO:0000313" key="1">
    <source>
        <dbReference type="EMBL" id="TYS55807.1"/>
    </source>
</evidence>
<protein>
    <submittedName>
        <fullName evidence="1">Uncharacterized protein</fullName>
    </submittedName>
</protein>
<accession>A0A5D4RWV9</accession>
<reference evidence="1 2" key="1">
    <citation type="submission" date="2019-08" db="EMBL/GenBank/DDBJ databases">
        <title>Bacillus genomes from the desert of Cuatro Cienegas, Coahuila.</title>
        <authorList>
            <person name="Olmedo-Alvarez G."/>
        </authorList>
    </citation>
    <scope>NUCLEOTIDE SEQUENCE [LARGE SCALE GENOMIC DNA]</scope>
    <source>
        <strain evidence="1 2">CH37_1T</strain>
    </source>
</reference>
<proteinExistence type="predicted"/>
<comment type="caution">
    <text evidence="1">The sequence shown here is derived from an EMBL/GenBank/DDBJ whole genome shotgun (WGS) entry which is preliminary data.</text>
</comment>
<dbReference type="Proteomes" id="UP000323732">
    <property type="component" value="Unassembled WGS sequence"/>
</dbReference>